<dbReference type="Proteomes" id="UP000886289">
    <property type="component" value="Unassembled WGS sequence"/>
</dbReference>
<keyword evidence="3" id="KW-0645">Protease</keyword>
<feature type="transmembrane region" description="Helical" evidence="8">
    <location>
        <begin position="180"/>
        <end position="199"/>
    </location>
</feature>
<evidence type="ECO:0000256" key="6">
    <source>
        <dbReference type="ARBA" id="ARBA00022989"/>
    </source>
</evidence>
<dbReference type="NCBIfam" id="TIGR04178">
    <property type="entry name" value="exo_archaeo"/>
    <property type="match status" value="1"/>
</dbReference>
<evidence type="ECO:0000256" key="4">
    <source>
        <dbReference type="ARBA" id="ARBA00022692"/>
    </source>
</evidence>
<dbReference type="NCBIfam" id="TIGR02914">
    <property type="entry name" value="EpsI_fam"/>
    <property type="match status" value="1"/>
</dbReference>
<feature type="domain" description="Methanolan biosynthesis EpsI" evidence="9">
    <location>
        <begin position="311"/>
        <end position="434"/>
    </location>
</feature>
<evidence type="ECO:0000256" key="7">
    <source>
        <dbReference type="ARBA" id="ARBA00023136"/>
    </source>
</evidence>
<feature type="transmembrane region" description="Helical" evidence="8">
    <location>
        <begin position="90"/>
        <end position="108"/>
    </location>
</feature>
<feature type="transmembrane region" description="Helical" evidence="8">
    <location>
        <begin position="293"/>
        <end position="313"/>
    </location>
</feature>
<feature type="transmembrane region" description="Helical" evidence="8">
    <location>
        <begin position="243"/>
        <end position="266"/>
    </location>
</feature>
<feature type="transmembrane region" description="Helical" evidence="8">
    <location>
        <begin position="63"/>
        <end position="84"/>
    </location>
</feature>
<dbReference type="NCBIfam" id="TIGR02602">
    <property type="entry name" value="8TM_EpsH"/>
    <property type="match status" value="1"/>
</dbReference>
<evidence type="ECO:0000256" key="3">
    <source>
        <dbReference type="ARBA" id="ARBA00022670"/>
    </source>
</evidence>
<dbReference type="GO" id="GO:0006508">
    <property type="term" value="P:proteolysis"/>
    <property type="evidence" value="ECO:0007669"/>
    <property type="project" value="UniProtKB-KW"/>
</dbReference>
<dbReference type="InterPro" id="IPR014263">
    <property type="entry name" value="Methanolan_biosynth_EpsI"/>
</dbReference>
<evidence type="ECO:0000256" key="2">
    <source>
        <dbReference type="ARBA" id="ARBA00022475"/>
    </source>
</evidence>
<keyword evidence="4 8" id="KW-0812">Transmembrane</keyword>
<dbReference type="AlphaFoldDB" id="A0A7C0Y4Z2"/>
<dbReference type="EMBL" id="DRBS01000257">
    <property type="protein sequence ID" value="HDD44558.1"/>
    <property type="molecule type" value="Genomic_DNA"/>
</dbReference>
<dbReference type="Pfam" id="PF11984">
    <property type="entry name" value="DUF3485"/>
    <property type="match status" value="1"/>
</dbReference>
<dbReference type="InterPro" id="IPR013426">
    <property type="entry name" value="EpsH-like"/>
</dbReference>
<feature type="transmembrane region" description="Helical" evidence="8">
    <location>
        <begin position="115"/>
        <end position="135"/>
    </location>
</feature>
<keyword evidence="6 8" id="KW-1133">Transmembrane helix</keyword>
<evidence type="ECO:0000256" key="5">
    <source>
        <dbReference type="ARBA" id="ARBA00022801"/>
    </source>
</evidence>
<gene>
    <name evidence="10" type="primary">epsI</name>
    <name evidence="10" type="ORF">ENG63_06845</name>
</gene>
<evidence type="ECO:0000259" key="9">
    <source>
        <dbReference type="Pfam" id="PF11984"/>
    </source>
</evidence>
<dbReference type="InterPro" id="IPR026392">
    <property type="entry name" value="Exo/Archaeosortase_dom"/>
</dbReference>
<organism evidence="10">
    <name type="scientific">Desulfofervidus auxilii</name>
    <dbReference type="NCBI Taxonomy" id="1621989"/>
    <lineage>
        <taxon>Bacteria</taxon>
        <taxon>Pseudomonadati</taxon>
        <taxon>Thermodesulfobacteriota</taxon>
        <taxon>Candidatus Desulfofervidia</taxon>
        <taxon>Candidatus Desulfofervidales</taxon>
        <taxon>Candidatus Desulfofervidaceae</taxon>
        <taxon>Candidatus Desulfofervidus</taxon>
    </lineage>
</organism>
<keyword evidence="7 8" id="KW-0472">Membrane</keyword>
<dbReference type="GO" id="GO:0005886">
    <property type="term" value="C:plasma membrane"/>
    <property type="evidence" value="ECO:0007669"/>
    <property type="project" value="UniProtKB-SubCell"/>
</dbReference>
<feature type="transmembrane region" description="Helical" evidence="8">
    <location>
        <begin position="35"/>
        <end position="51"/>
    </location>
</feature>
<comment type="caution">
    <text evidence="10">The sequence shown here is derived from an EMBL/GenBank/DDBJ whole genome shotgun (WGS) entry which is preliminary data.</text>
</comment>
<feature type="transmembrane region" description="Helical" evidence="8">
    <location>
        <begin position="205"/>
        <end position="231"/>
    </location>
</feature>
<comment type="subcellular location">
    <subcellularLocation>
        <location evidence="1">Cell membrane</location>
        <topology evidence="1">Multi-pass membrane protein</topology>
    </subcellularLocation>
</comment>
<dbReference type="Pfam" id="PF09721">
    <property type="entry name" value="Exosortase_EpsH"/>
    <property type="match status" value="1"/>
</dbReference>
<evidence type="ECO:0000256" key="8">
    <source>
        <dbReference type="SAM" id="Phobius"/>
    </source>
</evidence>
<proteinExistence type="predicted"/>
<protein>
    <submittedName>
        <fullName evidence="10">EpsI family protein</fullName>
    </submittedName>
</protein>
<evidence type="ECO:0000256" key="1">
    <source>
        <dbReference type="ARBA" id="ARBA00004651"/>
    </source>
</evidence>
<dbReference type="InterPro" id="IPR019127">
    <property type="entry name" value="Exosortase"/>
</dbReference>
<dbReference type="GO" id="GO:0008233">
    <property type="term" value="F:peptidase activity"/>
    <property type="evidence" value="ECO:0007669"/>
    <property type="project" value="UniProtKB-KW"/>
</dbReference>
<accession>A0A7C0Y4Z2</accession>
<feature type="transmembrane region" description="Helical" evidence="8">
    <location>
        <begin position="5"/>
        <end position="23"/>
    </location>
</feature>
<keyword evidence="2" id="KW-1003">Cell membrane</keyword>
<keyword evidence="5" id="KW-0378">Hydrolase</keyword>
<reference evidence="10" key="1">
    <citation type="journal article" date="2020" name="mSystems">
        <title>Genome- and Community-Level Interaction Insights into Carbon Utilization and Element Cycling Functions of Hydrothermarchaeota in Hydrothermal Sediment.</title>
        <authorList>
            <person name="Zhou Z."/>
            <person name="Liu Y."/>
            <person name="Xu W."/>
            <person name="Pan J."/>
            <person name="Luo Z.H."/>
            <person name="Li M."/>
        </authorList>
    </citation>
    <scope>NUCLEOTIDE SEQUENCE [LARGE SCALE GENOMIC DNA]</scope>
    <source>
        <strain evidence="10">HyVt-233</strain>
    </source>
</reference>
<sequence length="440" mass="51705">MWVRIILFIIIPIFFLLITYHGIVYEFLKLWKSPTNGYCFFVPFIFFYLCWEKRKKFDFLTFSPSYFGIFLLFLSLLFSLMGRLASIKTFLYFGLYLSFLALAFTLYGKRCKYLFFPYLILIFSIPFPPFINHLLTFKLQLITSVVATQFIRFFGMSVFREGNILDIGITQLQVAEACSGLRYFMPMLLIALLISYYGLRSWWSYLIMLFSVLPISVLVNALRIFTIALFYNYNLKIFTEEPYHSILGWIFFLSSGIFFILLILILKRIESIFLTTSKSKSLPEVSFKVSKPYFLIFLFCLITFIEGLILWKLPGIIKVPPKKDLLYFPLQFNKWQGKQLELSPEILKALWADDYFYGFYTREGSKTIIYLLIAYYNYQTTGHTAHTPQSCLLGGGWTILHSKNRFLPLSANSGIKIKYLWLKKGENKLLAAYFSLKEEE</sequence>
<evidence type="ECO:0000313" key="10">
    <source>
        <dbReference type="EMBL" id="HDD44558.1"/>
    </source>
</evidence>
<name>A0A7C0Y4Z2_DESA2</name>